<dbReference type="AlphaFoldDB" id="A0A8D4UTF8"/>
<dbReference type="EMBL" id="AP019697">
    <property type="protein sequence ID" value="BBK24318.1"/>
    <property type="molecule type" value="Genomic_DNA"/>
</dbReference>
<reference evidence="2" key="1">
    <citation type="submission" date="2019-05" db="EMBL/GenBank/DDBJ databases">
        <title>Complete genome sequencing of Dialister sp. strain 5BBH33.</title>
        <authorList>
            <person name="Sakamoto M."/>
            <person name="Murakami T."/>
            <person name="Mori H."/>
        </authorList>
    </citation>
    <scope>NUCLEOTIDE SEQUENCE [LARGE SCALE GENOMIC DNA]</scope>
    <source>
        <strain evidence="2">5BBH33</strain>
    </source>
</reference>
<accession>A0A8D4UTF8</accession>
<protein>
    <submittedName>
        <fullName evidence="1">Uncharacterized protein</fullName>
    </submittedName>
</protein>
<dbReference type="RefSeq" id="WP_108850056.1">
    <property type="nucleotide sequence ID" value="NZ_DAVZWT010000006.1"/>
</dbReference>
<sequence length="69" mass="8023">MYKHFAAVFFIAKVTPCFSNKCTLFDIKGNMGKEGDAGGRYWDYLASEKMREPETDRKVFKCFRICILV</sequence>
<dbReference type="KEGG" id="dho:Dia5BBH33_02530"/>
<evidence type="ECO:0000313" key="2">
    <source>
        <dbReference type="Proteomes" id="UP000320585"/>
    </source>
</evidence>
<keyword evidence="2" id="KW-1185">Reference proteome</keyword>
<name>A0A8D4UTF8_9FIRM</name>
<evidence type="ECO:0000313" key="1">
    <source>
        <dbReference type="EMBL" id="BBK24318.1"/>
    </source>
</evidence>
<organism evidence="1 2">
    <name type="scientific">Dialister hominis</name>
    <dbReference type="NCBI Taxonomy" id="2582419"/>
    <lineage>
        <taxon>Bacteria</taxon>
        <taxon>Bacillati</taxon>
        <taxon>Bacillota</taxon>
        <taxon>Negativicutes</taxon>
        <taxon>Veillonellales</taxon>
        <taxon>Veillonellaceae</taxon>
        <taxon>Dialister</taxon>
    </lineage>
</organism>
<dbReference type="Proteomes" id="UP000320585">
    <property type="component" value="Chromosome"/>
</dbReference>
<gene>
    <name evidence="1" type="ORF">Dia5BBH33_02530</name>
</gene>
<proteinExistence type="predicted"/>